<protein>
    <submittedName>
        <fullName evidence="1">Uncharacterized protein</fullName>
    </submittedName>
</protein>
<evidence type="ECO:0000313" key="2">
    <source>
        <dbReference type="Proteomes" id="UP000588083"/>
    </source>
</evidence>
<dbReference type="Gene3D" id="3.40.50.300">
    <property type="entry name" value="P-loop containing nucleotide triphosphate hydrolases"/>
    <property type="match status" value="1"/>
</dbReference>
<dbReference type="AlphaFoldDB" id="A0A6V8PH59"/>
<dbReference type="InterPro" id="IPR027417">
    <property type="entry name" value="P-loop_NTPase"/>
</dbReference>
<dbReference type="EMBL" id="BLRZ01000428">
    <property type="protein sequence ID" value="GFP31588.1"/>
    <property type="molecule type" value="Genomic_DNA"/>
</dbReference>
<evidence type="ECO:0000313" key="1">
    <source>
        <dbReference type="EMBL" id="GFP31588.1"/>
    </source>
</evidence>
<name>A0A6V8PH59_9ACTN</name>
<organism evidence="1 2">
    <name type="scientific">Candidatus Hakubella thermalkaliphila</name>
    <dbReference type="NCBI Taxonomy" id="2754717"/>
    <lineage>
        <taxon>Bacteria</taxon>
        <taxon>Bacillati</taxon>
        <taxon>Actinomycetota</taxon>
        <taxon>Actinomycetota incertae sedis</taxon>
        <taxon>Candidatus Hakubellales</taxon>
        <taxon>Candidatus Hakubellaceae</taxon>
        <taxon>Candidatus Hakubella</taxon>
    </lineage>
</organism>
<gene>
    <name evidence="1" type="ORF">HKBW3S34_02509</name>
</gene>
<dbReference type="RefSeq" id="WP_320411599.1">
    <property type="nucleotide sequence ID" value="NZ_BLRZ01000428.1"/>
</dbReference>
<sequence>VKEVETIEKFGESPADNSLVLSDAIKDNQKLIIVGNPGAGKSTLLQRVAHSYAEQLLTSAQKEIPVPPPSPLDCQ</sequence>
<comment type="caution">
    <text evidence="1">The sequence shown here is derived from an EMBL/GenBank/DDBJ whole genome shotgun (WGS) entry which is preliminary data.</text>
</comment>
<dbReference type="Proteomes" id="UP000588083">
    <property type="component" value="Unassembled WGS sequence"/>
</dbReference>
<feature type="non-terminal residue" evidence="1">
    <location>
        <position position="1"/>
    </location>
</feature>
<reference evidence="1 2" key="1">
    <citation type="journal article" date="2020" name="Front. Microbiol.">
        <title>Single-cell genomics of novel Actinobacteria with the Wood-Ljungdahl pathway discovered in a serpentinizing system.</title>
        <authorList>
            <person name="Merino N."/>
            <person name="Kawai M."/>
            <person name="Boyd E.S."/>
            <person name="Colman D.R."/>
            <person name="McGlynn S.E."/>
            <person name="Nealson K.H."/>
            <person name="Kurokawa K."/>
            <person name="Hongoh Y."/>
        </authorList>
    </citation>
    <scope>NUCLEOTIDE SEQUENCE [LARGE SCALE GENOMIC DNA]</scope>
    <source>
        <strain evidence="1 2">S34</strain>
    </source>
</reference>
<dbReference type="SUPFAM" id="SSF52540">
    <property type="entry name" value="P-loop containing nucleoside triphosphate hydrolases"/>
    <property type="match status" value="1"/>
</dbReference>
<proteinExistence type="predicted"/>
<keyword evidence="2" id="KW-1185">Reference proteome</keyword>
<accession>A0A6V8PH59</accession>